<dbReference type="Gene3D" id="3.20.20.80">
    <property type="entry name" value="Glycosidases"/>
    <property type="match status" value="1"/>
</dbReference>
<dbReference type="Proteomes" id="UP000660862">
    <property type="component" value="Unassembled WGS sequence"/>
</dbReference>
<evidence type="ECO:0000313" key="3">
    <source>
        <dbReference type="Proteomes" id="UP000660862"/>
    </source>
</evidence>
<evidence type="ECO:0000313" key="2">
    <source>
        <dbReference type="EMBL" id="GGG73516.1"/>
    </source>
</evidence>
<name>A0A917M3S2_9SPHI</name>
<evidence type="ECO:0000259" key="1">
    <source>
        <dbReference type="Pfam" id="PF18989"/>
    </source>
</evidence>
<dbReference type="InterPro" id="IPR017853">
    <property type="entry name" value="GH"/>
</dbReference>
<protein>
    <recommendedName>
        <fullName evidence="1">DUF5722 domain-containing protein</fullName>
    </recommendedName>
</protein>
<dbReference type="SUPFAM" id="SSF51445">
    <property type="entry name" value="(Trans)glycosidases"/>
    <property type="match status" value="1"/>
</dbReference>
<feature type="domain" description="DUF5722" evidence="1">
    <location>
        <begin position="306"/>
        <end position="703"/>
    </location>
</feature>
<sequence>MNVRIWFVSVISLLPVFLLAGRIVDYDDVLTGNGFIGPWPLQFHKAQSTDIEWTEQTGYFSFKATGATPTLYTLPLIGGLPEEYNVLSFEYFATDYLDKLTIALLDTGGNERQLDTSLGIREGWSLHSISLAQIKDSWGKAGDYLRISLGDKRGYVLNIRNLHLRAPTAIEKKRNKEKAKNQASERRLLALMNSYLSASFGSQVTRVEVGKDVLTINGQAGNRDSLFLAEIPLWMDAYALDDITHIVPLGSGEAFERKVERFNPLGDDRALSRWMITKKVGGRLSAQSHIRYPDSIYTANQYAEERPSNRKGLADFDASRPKMIEDLDSLGITSVNVNFWSREILRSKRNSATLAHVYNGRTFYINADWLGKMDATIMEATKRNIIVSAIILIDHPSVTPDKEIASVLPHPDHDPSGIYTMPDLTTKEGVIHYAAMLDFLASRYGRVDKKYGRIHHWIAHNEISAGWVWTNIGEKHPRRYMDVYHKSMRAIYCIARQYNPHAKVFISLDHHWDQVSDPQFYPATVLLATLLEFSRKEGDFEWGIAYHPFPESLFEPKSWLDKRVDYTYRSPLITFKNIEVLDAWTKQPATFFRGIKRRTIHFSEQGPNSRTYSPGDLAEQAASLAYVWKKMKALDGIETFQYHFWRDFRGEGGLQLGLRRFPDDEDPSGRKPIWYLYQSLDTPKEDEACAFARPIIGVKNWEEAIYKGDVLE</sequence>
<gene>
    <name evidence="2" type="ORF">GCM10007415_01110</name>
</gene>
<dbReference type="Pfam" id="PF18989">
    <property type="entry name" value="DUF5722"/>
    <property type="match status" value="1"/>
</dbReference>
<organism evidence="2 3">
    <name type="scientific">Parapedobacter pyrenivorans</name>
    <dbReference type="NCBI Taxonomy" id="1305674"/>
    <lineage>
        <taxon>Bacteria</taxon>
        <taxon>Pseudomonadati</taxon>
        <taxon>Bacteroidota</taxon>
        <taxon>Sphingobacteriia</taxon>
        <taxon>Sphingobacteriales</taxon>
        <taxon>Sphingobacteriaceae</taxon>
        <taxon>Parapedobacter</taxon>
    </lineage>
</organism>
<dbReference type="EMBL" id="BMER01000001">
    <property type="protein sequence ID" value="GGG73516.1"/>
    <property type="molecule type" value="Genomic_DNA"/>
</dbReference>
<reference evidence="2" key="2">
    <citation type="submission" date="2020-09" db="EMBL/GenBank/DDBJ databases">
        <authorList>
            <person name="Sun Q."/>
            <person name="Zhou Y."/>
        </authorList>
    </citation>
    <scope>NUCLEOTIDE SEQUENCE</scope>
    <source>
        <strain evidence="2">CGMCC 1.12195</strain>
    </source>
</reference>
<reference evidence="2" key="1">
    <citation type="journal article" date="2014" name="Int. J. Syst. Evol. Microbiol.">
        <title>Complete genome sequence of Corynebacterium casei LMG S-19264T (=DSM 44701T), isolated from a smear-ripened cheese.</title>
        <authorList>
            <consortium name="US DOE Joint Genome Institute (JGI-PGF)"/>
            <person name="Walter F."/>
            <person name="Albersmeier A."/>
            <person name="Kalinowski J."/>
            <person name="Ruckert C."/>
        </authorList>
    </citation>
    <scope>NUCLEOTIDE SEQUENCE</scope>
    <source>
        <strain evidence="2">CGMCC 1.12195</strain>
    </source>
</reference>
<dbReference type="AlphaFoldDB" id="A0A917M3S2"/>
<proteinExistence type="predicted"/>
<accession>A0A917M3S2</accession>
<comment type="caution">
    <text evidence="2">The sequence shown here is derived from an EMBL/GenBank/DDBJ whole genome shotgun (WGS) entry which is preliminary data.</text>
</comment>
<keyword evidence="3" id="KW-1185">Reference proteome</keyword>
<dbReference type="RefSeq" id="WP_188504001.1">
    <property type="nucleotide sequence ID" value="NZ_BMER01000001.1"/>
</dbReference>
<dbReference type="InterPro" id="IPR043780">
    <property type="entry name" value="DUF5722"/>
</dbReference>